<evidence type="ECO:0000313" key="3">
    <source>
        <dbReference type="Proteomes" id="UP000485058"/>
    </source>
</evidence>
<accession>A0A699YLN2</accession>
<protein>
    <submittedName>
        <fullName evidence="2">Uncharacterized protein</fullName>
    </submittedName>
</protein>
<comment type="caution">
    <text evidence="2">The sequence shown here is derived from an EMBL/GenBank/DDBJ whole genome shotgun (WGS) entry which is preliminary data.</text>
</comment>
<name>A0A699YLN2_HAELA</name>
<evidence type="ECO:0000256" key="1">
    <source>
        <dbReference type="SAM" id="MobiDB-lite"/>
    </source>
</evidence>
<reference evidence="2 3" key="1">
    <citation type="submission" date="2020-02" db="EMBL/GenBank/DDBJ databases">
        <title>Draft genome sequence of Haematococcus lacustris strain NIES-144.</title>
        <authorList>
            <person name="Morimoto D."/>
            <person name="Nakagawa S."/>
            <person name="Yoshida T."/>
            <person name="Sawayama S."/>
        </authorList>
    </citation>
    <scope>NUCLEOTIDE SEQUENCE [LARGE SCALE GENOMIC DNA]</scope>
    <source>
        <strain evidence="2 3">NIES-144</strain>
    </source>
</reference>
<organism evidence="2 3">
    <name type="scientific">Haematococcus lacustris</name>
    <name type="common">Green alga</name>
    <name type="synonym">Haematococcus pluvialis</name>
    <dbReference type="NCBI Taxonomy" id="44745"/>
    <lineage>
        <taxon>Eukaryota</taxon>
        <taxon>Viridiplantae</taxon>
        <taxon>Chlorophyta</taxon>
        <taxon>core chlorophytes</taxon>
        <taxon>Chlorophyceae</taxon>
        <taxon>CS clade</taxon>
        <taxon>Chlamydomonadales</taxon>
        <taxon>Haematococcaceae</taxon>
        <taxon>Haematococcus</taxon>
    </lineage>
</organism>
<keyword evidence="3" id="KW-1185">Reference proteome</keyword>
<dbReference type="AlphaFoldDB" id="A0A699YLN2"/>
<proteinExistence type="predicted"/>
<feature type="region of interest" description="Disordered" evidence="1">
    <location>
        <begin position="49"/>
        <end position="72"/>
    </location>
</feature>
<gene>
    <name evidence="2" type="ORF">HaLaN_01651</name>
</gene>
<dbReference type="EMBL" id="BLLF01000064">
    <property type="protein sequence ID" value="GFH06929.1"/>
    <property type="molecule type" value="Genomic_DNA"/>
</dbReference>
<dbReference type="Proteomes" id="UP000485058">
    <property type="component" value="Unassembled WGS sequence"/>
</dbReference>
<evidence type="ECO:0000313" key="2">
    <source>
        <dbReference type="EMBL" id="GFH06929.1"/>
    </source>
</evidence>
<sequence>MSTGWCWDDGREHKDSGNVNVGRVVFNLGGGGVVNLRCGDEELKAWKEKAGREAANLPPTPRDKRATGSRVR</sequence>